<feature type="transmembrane region" description="Helical" evidence="1">
    <location>
        <begin position="52"/>
        <end position="69"/>
    </location>
</feature>
<dbReference type="InterPro" id="IPR010559">
    <property type="entry name" value="Sig_transdc_His_kin_internal"/>
</dbReference>
<evidence type="ECO:0000259" key="2">
    <source>
        <dbReference type="Pfam" id="PF06580"/>
    </source>
</evidence>
<proteinExistence type="predicted"/>
<protein>
    <submittedName>
        <fullName evidence="3">Histidine kinase</fullName>
    </submittedName>
</protein>
<dbReference type="PANTHER" id="PTHR34220:SF9">
    <property type="entry name" value="SIGNAL TRANSDUCTION HISTIDINE KINASE INTERNAL REGION DOMAIN-CONTAINING PROTEIN"/>
    <property type="match status" value="1"/>
</dbReference>
<organism evidence="3 4">
    <name type="scientific">Pseudaquabacterium terrae</name>
    <dbReference type="NCBI Taxonomy" id="2732868"/>
    <lineage>
        <taxon>Bacteria</taxon>
        <taxon>Pseudomonadati</taxon>
        <taxon>Pseudomonadota</taxon>
        <taxon>Betaproteobacteria</taxon>
        <taxon>Burkholderiales</taxon>
        <taxon>Sphaerotilaceae</taxon>
        <taxon>Pseudaquabacterium</taxon>
    </lineage>
</organism>
<keyword evidence="3" id="KW-0418">Kinase</keyword>
<feature type="domain" description="Signal transduction histidine kinase internal region" evidence="2">
    <location>
        <begin position="169"/>
        <end position="249"/>
    </location>
</feature>
<dbReference type="Pfam" id="PF06580">
    <property type="entry name" value="His_kinase"/>
    <property type="match status" value="1"/>
</dbReference>
<reference evidence="3 4" key="1">
    <citation type="submission" date="2020-05" db="EMBL/GenBank/DDBJ databases">
        <title>Aquincola sp. isolate from soil.</title>
        <authorList>
            <person name="Han J."/>
            <person name="Kim D.-U."/>
        </authorList>
    </citation>
    <scope>NUCLEOTIDE SEQUENCE [LARGE SCALE GENOMIC DNA]</scope>
    <source>
        <strain evidence="3 4">S2</strain>
    </source>
</reference>
<name>A0ABX2EGY9_9BURK</name>
<dbReference type="RefSeq" id="WP_173122990.1">
    <property type="nucleotide sequence ID" value="NZ_JABRWJ010000004.1"/>
</dbReference>
<dbReference type="InterPro" id="IPR050640">
    <property type="entry name" value="Bact_2-comp_sensor_kinase"/>
</dbReference>
<dbReference type="EMBL" id="JABRWJ010000004">
    <property type="protein sequence ID" value="NRF67856.1"/>
    <property type="molecule type" value="Genomic_DNA"/>
</dbReference>
<keyword evidence="4" id="KW-1185">Reference proteome</keyword>
<dbReference type="GO" id="GO:0016301">
    <property type="term" value="F:kinase activity"/>
    <property type="evidence" value="ECO:0007669"/>
    <property type="project" value="UniProtKB-KW"/>
</dbReference>
<gene>
    <name evidence="3" type="ORF">HLB44_12755</name>
</gene>
<evidence type="ECO:0000256" key="1">
    <source>
        <dbReference type="SAM" id="Phobius"/>
    </source>
</evidence>
<keyword evidence="3" id="KW-0808">Transferase</keyword>
<sequence length="365" mass="38729">MASIPPSSSTAPPGWSASLRTLSATKVAWALGFAVTVAALLNPIFAPPFPVLLGRTIFVALVLLLAFTLAGNWQRRWLPRWFAQTLAVVLAAPLATLGVYLVSTGGDFAAILSHPGRVAGFLWIAGCALFIGLVLATGAMVREREAQSHSLQLKFELERAQLEKQALDARLALLTAQIEPHFLFNTLANVQALVETGSPRAAEVLKSLIAYLRAALPKLHEAGLPTLANELQLVRAYLELMHLRMPDRLQFSVDVPAGLHAERFPAMALLTLVENAVRHGVDPSEEGGRIDVGGARAADGGWRLWVADSGVGLTENAAPGTGLANLRARLQGVFGAGAVLELSEQPPHGVRAEIVIPPAAVPPKA</sequence>
<keyword evidence="1" id="KW-1133">Transmembrane helix</keyword>
<dbReference type="PANTHER" id="PTHR34220">
    <property type="entry name" value="SENSOR HISTIDINE KINASE YPDA"/>
    <property type="match status" value="1"/>
</dbReference>
<dbReference type="Proteomes" id="UP000737171">
    <property type="component" value="Unassembled WGS sequence"/>
</dbReference>
<dbReference type="SUPFAM" id="SSF55874">
    <property type="entry name" value="ATPase domain of HSP90 chaperone/DNA topoisomerase II/histidine kinase"/>
    <property type="match status" value="1"/>
</dbReference>
<feature type="transmembrane region" description="Helical" evidence="1">
    <location>
        <begin position="121"/>
        <end position="141"/>
    </location>
</feature>
<dbReference type="Gene3D" id="3.30.565.10">
    <property type="entry name" value="Histidine kinase-like ATPase, C-terminal domain"/>
    <property type="match status" value="1"/>
</dbReference>
<accession>A0ABX2EGY9</accession>
<keyword evidence="1" id="KW-0812">Transmembrane</keyword>
<feature type="transmembrane region" description="Helical" evidence="1">
    <location>
        <begin position="27"/>
        <end position="46"/>
    </location>
</feature>
<comment type="caution">
    <text evidence="3">The sequence shown here is derived from an EMBL/GenBank/DDBJ whole genome shotgun (WGS) entry which is preliminary data.</text>
</comment>
<evidence type="ECO:0000313" key="3">
    <source>
        <dbReference type="EMBL" id="NRF67856.1"/>
    </source>
</evidence>
<dbReference type="InterPro" id="IPR036890">
    <property type="entry name" value="HATPase_C_sf"/>
</dbReference>
<evidence type="ECO:0000313" key="4">
    <source>
        <dbReference type="Proteomes" id="UP000737171"/>
    </source>
</evidence>
<feature type="transmembrane region" description="Helical" evidence="1">
    <location>
        <begin position="81"/>
        <end position="101"/>
    </location>
</feature>
<keyword evidence="1" id="KW-0472">Membrane</keyword>